<sequence>MSGARKALKVMSILTIVMAIIQIVTAALIVFGSSFMVGMQEAELNGSTVDVGVALMGVGVMALVSSVVSLIVGILGVRGANDPSKIGPYKVIAIIGLALCVIQAAASLFTGQIASFGISGVLSLVFMAVLVFLAFKIEKEGMQA</sequence>
<reference evidence="4" key="1">
    <citation type="submission" date="2018-05" db="EMBL/GenBank/DDBJ databases">
        <title>Genome Sequencing of selected type strains of the family Eggerthellaceae.</title>
        <authorList>
            <person name="Danylec N."/>
            <person name="Stoll D.A."/>
            <person name="Doetsch A."/>
            <person name="Huch M."/>
        </authorList>
    </citation>
    <scope>NUCLEOTIDE SEQUENCE [LARGE SCALE GENOMIC DNA]</scope>
    <source>
        <strain evidence="4">DSM 24851</strain>
    </source>
</reference>
<feature type="transmembrane region" description="Helical" evidence="1">
    <location>
        <begin position="89"/>
        <end position="110"/>
    </location>
</feature>
<gene>
    <name evidence="3" type="ORF">DMP06_08515</name>
    <name evidence="2" type="ORF">K8U77_06495</name>
</gene>
<protein>
    <submittedName>
        <fullName evidence="3">Uncharacterized protein</fullName>
    </submittedName>
</protein>
<dbReference type="AlphaFoldDB" id="A0A3N0AV63"/>
<dbReference type="OrthoDB" id="3191805at2"/>
<keyword evidence="1" id="KW-0472">Membrane</keyword>
<keyword evidence="1" id="KW-1133">Transmembrane helix</keyword>
<evidence type="ECO:0000313" key="3">
    <source>
        <dbReference type="EMBL" id="RNL38762.1"/>
    </source>
</evidence>
<dbReference type="EMBL" id="QIBX01000016">
    <property type="protein sequence ID" value="RNL38762.1"/>
    <property type="molecule type" value="Genomic_DNA"/>
</dbReference>
<comment type="caution">
    <text evidence="3">The sequence shown here is derived from an EMBL/GenBank/DDBJ whole genome shotgun (WGS) entry which is preliminary data.</text>
</comment>
<dbReference type="EMBL" id="DYWI01000121">
    <property type="protein sequence ID" value="HJF65747.1"/>
    <property type="molecule type" value="Genomic_DNA"/>
</dbReference>
<dbReference type="Proteomes" id="UP000269591">
    <property type="component" value="Unassembled WGS sequence"/>
</dbReference>
<keyword evidence="1" id="KW-0812">Transmembrane</keyword>
<evidence type="ECO:0000313" key="4">
    <source>
        <dbReference type="Proteomes" id="UP000269591"/>
    </source>
</evidence>
<dbReference type="RefSeq" id="WP_123209314.1">
    <property type="nucleotide sequence ID" value="NZ_JBHTHO010000002.1"/>
</dbReference>
<proteinExistence type="predicted"/>
<name>A0A3N0AV63_9ACTN</name>
<feature type="transmembrane region" description="Helical" evidence="1">
    <location>
        <begin position="12"/>
        <end position="31"/>
    </location>
</feature>
<reference evidence="2" key="3">
    <citation type="journal article" date="2021" name="PeerJ">
        <title>Extensive microbial diversity within the chicken gut microbiome revealed by metagenomics and culture.</title>
        <authorList>
            <person name="Gilroy R."/>
            <person name="Ravi A."/>
            <person name="Getino M."/>
            <person name="Pursley I."/>
            <person name="Horton D.L."/>
            <person name="Alikhan N.F."/>
            <person name="Baker D."/>
            <person name="Gharbi K."/>
            <person name="Hall N."/>
            <person name="Watson M."/>
            <person name="Adriaenssens E.M."/>
            <person name="Foster-Nyarko E."/>
            <person name="Jarju S."/>
            <person name="Secka A."/>
            <person name="Antonio M."/>
            <person name="Oren A."/>
            <person name="Chaudhuri R.R."/>
            <person name="La Ragione R."/>
            <person name="Hildebrand F."/>
            <person name="Pallen M.J."/>
        </authorList>
    </citation>
    <scope>NUCLEOTIDE SEQUENCE</scope>
    <source>
        <strain evidence="2">ChiGjej6B6-11269</strain>
    </source>
</reference>
<keyword evidence="4" id="KW-1185">Reference proteome</keyword>
<organism evidence="3 4">
    <name type="scientific">Slackia equolifaciens</name>
    <dbReference type="NCBI Taxonomy" id="498718"/>
    <lineage>
        <taxon>Bacteria</taxon>
        <taxon>Bacillati</taxon>
        <taxon>Actinomycetota</taxon>
        <taxon>Coriobacteriia</taxon>
        <taxon>Eggerthellales</taxon>
        <taxon>Eggerthellaceae</taxon>
        <taxon>Slackia</taxon>
    </lineage>
</organism>
<accession>A0A3N0AV63</accession>
<feature type="transmembrane region" description="Helical" evidence="1">
    <location>
        <begin position="51"/>
        <end position="77"/>
    </location>
</feature>
<reference evidence="3" key="2">
    <citation type="journal article" date="2019" name="Microbiol. Resour. Announc.">
        <title>Draft Genome Sequences of Type Strains of Gordonibacter faecihominis, Paraeggerthella hongkongensis, Parvibacter caecicola,Slackia equolifaciens, Slackia faecicanis, and Slackia isoflavoniconvertens.</title>
        <authorList>
            <person name="Danylec N."/>
            <person name="Stoll D.A."/>
            <person name="Dotsch A."/>
            <person name="Huch M."/>
        </authorList>
    </citation>
    <scope>NUCLEOTIDE SEQUENCE</scope>
    <source>
        <strain evidence="3">DSM 24851</strain>
    </source>
</reference>
<feature type="transmembrane region" description="Helical" evidence="1">
    <location>
        <begin position="116"/>
        <end position="135"/>
    </location>
</feature>
<dbReference type="Proteomes" id="UP000786989">
    <property type="component" value="Unassembled WGS sequence"/>
</dbReference>
<reference evidence="2" key="4">
    <citation type="submission" date="2021-09" db="EMBL/GenBank/DDBJ databases">
        <authorList>
            <person name="Gilroy R."/>
        </authorList>
    </citation>
    <scope>NUCLEOTIDE SEQUENCE</scope>
    <source>
        <strain evidence="2">ChiGjej6B6-11269</strain>
    </source>
</reference>
<evidence type="ECO:0000313" key="2">
    <source>
        <dbReference type="EMBL" id="HJF65747.1"/>
    </source>
</evidence>
<evidence type="ECO:0000256" key="1">
    <source>
        <dbReference type="SAM" id="Phobius"/>
    </source>
</evidence>